<reference evidence="9" key="2">
    <citation type="submission" date="2020-10" db="EMBL/GenBank/DDBJ databases">
        <authorList>
            <person name="Scholz U."/>
            <person name="Mascher M."/>
            <person name="Fiebig A."/>
        </authorList>
    </citation>
    <scope>NUCLEOTIDE SEQUENCE [LARGE SCALE GENOMIC DNA]</scope>
    <source>
        <strain evidence="9">cv. Morex</strain>
    </source>
</reference>
<evidence type="ECO:0000256" key="5">
    <source>
        <dbReference type="ARBA" id="ARBA00022840"/>
    </source>
</evidence>
<evidence type="ECO:0000256" key="3">
    <source>
        <dbReference type="ARBA" id="ARBA00022692"/>
    </source>
</evidence>
<dbReference type="GO" id="GO:0016887">
    <property type="term" value="F:ATP hydrolysis activity"/>
    <property type="evidence" value="ECO:0007669"/>
    <property type="project" value="InterPro"/>
</dbReference>
<dbReference type="AlphaFoldDB" id="A0A8I6WKU6"/>
<dbReference type="FunFam" id="3.40.50.300:FF:000163">
    <property type="entry name" value="Multidrug resistance-associated protein member 4"/>
    <property type="match status" value="1"/>
</dbReference>
<accession>A0A8I6WKU6</accession>
<proteinExistence type="predicted"/>
<evidence type="ECO:0000256" key="4">
    <source>
        <dbReference type="ARBA" id="ARBA00022741"/>
    </source>
</evidence>
<evidence type="ECO:0000256" key="7">
    <source>
        <dbReference type="ARBA" id="ARBA00023136"/>
    </source>
</evidence>
<reference evidence="10" key="1">
    <citation type="journal article" date="2012" name="Nature">
        <title>A physical, genetic and functional sequence assembly of the barley genome.</title>
        <authorList>
            <consortium name="The International Barley Genome Sequencing Consortium"/>
            <person name="Mayer K.F."/>
            <person name="Waugh R."/>
            <person name="Brown J.W."/>
            <person name="Schulman A."/>
            <person name="Langridge P."/>
            <person name="Platzer M."/>
            <person name="Fincher G.B."/>
            <person name="Muehlbauer G.J."/>
            <person name="Sato K."/>
            <person name="Close T.J."/>
            <person name="Wise R.P."/>
            <person name="Stein N."/>
        </authorList>
    </citation>
    <scope>NUCLEOTIDE SEQUENCE [LARGE SCALE GENOMIC DNA]</scope>
    <source>
        <strain evidence="10">cv. Morex</strain>
    </source>
</reference>
<feature type="domain" description="ABC transporter" evidence="8">
    <location>
        <begin position="4"/>
        <end position="215"/>
    </location>
</feature>
<organism evidence="9 10">
    <name type="scientific">Hordeum vulgare subsp. vulgare</name>
    <name type="common">Domesticated barley</name>
    <dbReference type="NCBI Taxonomy" id="112509"/>
    <lineage>
        <taxon>Eukaryota</taxon>
        <taxon>Viridiplantae</taxon>
        <taxon>Streptophyta</taxon>
        <taxon>Embryophyta</taxon>
        <taxon>Tracheophyta</taxon>
        <taxon>Spermatophyta</taxon>
        <taxon>Magnoliopsida</taxon>
        <taxon>Liliopsida</taxon>
        <taxon>Poales</taxon>
        <taxon>Poaceae</taxon>
        <taxon>BOP clade</taxon>
        <taxon>Pooideae</taxon>
        <taxon>Triticodae</taxon>
        <taxon>Triticeae</taxon>
        <taxon>Hordeinae</taxon>
        <taxon>Hordeum</taxon>
    </lineage>
</organism>
<keyword evidence="5" id="KW-0067">ATP-binding</keyword>
<comment type="subcellular location">
    <subcellularLocation>
        <location evidence="1">Membrane</location>
        <topology evidence="1">Multi-pass membrane protein</topology>
    </subcellularLocation>
</comment>
<evidence type="ECO:0000256" key="2">
    <source>
        <dbReference type="ARBA" id="ARBA00022448"/>
    </source>
</evidence>
<dbReference type="Proteomes" id="UP000011116">
    <property type="component" value="Chromosome 1H"/>
</dbReference>
<dbReference type="PROSITE" id="PS50893">
    <property type="entry name" value="ABC_TRANSPORTER_2"/>
    <property type="match status" value="1"/>
</dbReference>
<dbReference type="InterPro" id="IPR050173">
    <property type="entry name" value="ABC_transporter_C-like"/>
</dbReference>
<dbReference type="EnsemblPlants" id="HORVU.MOREX.r3.1HG0069510.1">
    <property type="protein sequence ID" value="HORVU.MOREX.r3.1HG0069510.1"/>
    <property type="gene ID" value="HORVU.MOREX.r3.1HG0069510"/>
</dbReference>
<dbReference type="InterPro" id="IPR003439">
    <property type="entry name" value="ABC_transporter-like_ATP-bd"/>
</dbReference>
<dbReference type="Pfam" id="PF00005">
    <property type="entry name" value="ABC_tran"/>
    <property type="match status" value="1"/>
</dbReference>
<evidence type="ECO:0000256" key="6">
    <source>
        <dbReference type="ARBA" id="ARBA00022989"/>
    </source>
</evidence>
<dbReference type="Gramene" id="HORVU.MOREX.r3.1HG0069510.1">
    <property type="protein sequence ID" value="HORVU.MOREX.r3.1HG0069510.1"/>
    <property type="gene ID" value="HORVU.MOREX.r3.1HG0069510"/>
</dbReference>
<keyword evidence="4" id="KW-0547">Nucleotide-binding</keyword>
<dbReference type="GO" id="GO:0016020">
    <property type="term" value="C:membrane"/>
    <property type="evidence" value="ECO:0007669"/>
    <property type="project" value="UniProtKB-SubCell"/>
</dbReference>
<dbReference type="CDD" id="cd03244">
    <property type="entry name" value="ABCC_MRP_domain2"/>
    <property type="match status" value="1"/>
</dbReference>
<name>A0A8I6WKU6_HORVV</name>
<dbReference type="Gene3D" id="3.40.50.300">
    <property type="entry name" value="P-loop containing nucleotide triphosphate hydrolases"/>
    <property type="match status" value="1"/>
</dbReference>
<evidence type="ECO:0000313" key="9">
    <source>
        <dbReference type="EnsemblPlants" id="HORVU.MOREX.r3.1HG0069510.1"/>
    </source>
</evidence>
<evidence type="ECO:0000256" key="1">
    <source>
        <dbReference type="ARBA" id="ARBA00004141"/>
    </source>
</evidence>
<keyword evidence="6" id="KW-1133">Transmembrane helix</keyword>
<evidence type="ECO:0000259" key="8">
    <source>
        <dbReference type="PROSITE" id="PS50893"/>
    </source>
</evidence>
<dbReference type="GO" id="GO:0005524">
    <property type="term" value="F:ATP binding"/>
    <property type="evidence" value="ECO:0007669"/>
    <property type="project" value="UniProtKB-KW"/>
</dbReference>
<sequence>MHLLRRNEDWHCWQNRGGGGKSTLIQTLFRIVDPCIGQVLIDGIDISTIGLHDLRTRLSIIPQDPVMFEGTLRSNIDPLDEYSDEQIWKALDCCHLGDEVRKKEFKLDSTVTENGENWSAGQRQLVCLGRVILKRRRILVLDEATSSVDPKTDSLIQKTLKQQFAECTVITIAHRITSILDSERVILLNNGEIAEHDSPAKLLEDSSSLFSKLVSQYTMGSTL</sequence>
<keyword evidence="7" id="KW-0472">Membrane</keyword>
<dbReference type="InterPro" id="IPR027417">
    <property type="entry name" value="P-loop_NTPase"/>
</dbReference>
<dbReference type="PANTHER" id="PTHR24223:SF249">
    <property type="entry name" value="OS02G0288700 PROTEIN"/>
    <property type="match status" value="1"/>
</dbReference>
<evidence type="ECO:0000313" key="10">
    <source>
        <dbReference type="Proteomes" id="UP000011116"/>
    </source>
</evidence>
<reference evidence="9" key="3">
    <citation type="submission" date="2022-01" db="UniProtKB">
        <authorList>
            <consortium name="EnsemblPlants"/>
        </authorList>
    </citation>
    <scope>IDENTIFICATION</scope>
    <source>
        <strain evidence="9">subsp. vulgare</strain>
    </source>
</reference>
<dbReference type="SUPFAM" id="SSF52540">
    <property type="entry name" value="P-loop containing nucleoside triphosphate hydrolases"/>
    <property type="match status" value="1"/>
</dbReference>
<dbReference type="PANTHER" id="PTHR24223">
    <property type="entry name" value="ATP-BINDING CASSETTE SUB-FAMILY C"/>
    <property type="match status" value="1"/>
</dbReference>
<dbReference type="Gramene" id="HORVU.MOREX.r2.1HG0055830.1">
    <property type="protein sequence ID" value="HORVU.MOREX.r2.1HG0055830.1"/>
    <property type="gene ID" value="HORVU.MOREX.r2.1HG0055830"/>
</dbReference>
<keyword evidence="2" id="KW-0813">Transport</keyword>
<protein>
    <recommendedName>
        <fullName evidence="8">ABC transporter domain-containing protein</fullName>
    </recommendedName>
</protein>
<keyword evidence="10" id="KW-1185">Reference proteome</keyword>
<dbReference type="SMR" id="A0A8I6WKU6"/>
<keyword evidence="3" id="KW-0812">Transmembrane</keyword>